<gene>
    <name evidence="1" type="ORF">BDQ12DRAFT_684693</name>
</gene>
<dbReference type="AlphaFoldDB" id="A0A5C3LXY0"/>
<accession>A0A5C3LXY0</accession>
<proteinExistence type="predicted"/>
<evidence type="ECO:0000313" key="2">
    <source>
        <dbReference type="Proteomes" id="UP000308652"/>
    </source>
</evidence>
<dbReference type="EMBL" id="ML213606">
    <property type="protein sequence ID" value="TFK37790.1"/>
    <property type="molecule type" value="Genomic_DNA"/>
</dbReference>
<protein>
    <submittedName>
        <fullName evidence="1">Uncharacterized protein</fullName>
    </submittedName>
</protein>
<sequence length="89" mass="9835">MPMSKEVEWVGRMHRHRRRRAGVEHAATSKEAGTVSAYFVVLLVLALSSSPSPSPLRHPRLILPLVACHRSRARSHFVVERGGVGQMAA</sequence>
<evidence type="ECO:0000313" key="1">
    <source>
        <dbReference type="EMBL" id="TFK37790.1"/>
    </source>
</evidence>
<organism evidence="1 2">
    <name type="scientific">Crucibulum laeve</name>
    <dbReference type="NCBI Taxonomy" id="68775"/>
    <lineage>
        <taxon>Eukaryota</taxon>
        <taxon>Fungi</taxon>
        <taxon>Dikarya</taxon>
        <taxon>Basidiomycota</taxon>
        <taxon>Agaricomycotina</taxon>
        <taxon>Agaricomycetes</taxon>
        <taxon>Agaricomycetidae</taxon>
        <taxon>Agaricales</taxon>
        <taxon>Agaricineae</taxon>
        <taxon>Nidulariaceae</taxon>
        <taxon>Crucibulum</taxon>
    </lineage>
</organism>
<keyword evidence="2" id="KW-1185">Reference proteome</keyword>
<name>A0A5C3LXY0_9AGAR</name>
<reference evidence="1 2" key="1">
    <citation type="journal article" date="2019" name="Nat. Ecol. Evol.">
        <title>Megaphylogeny resolves global patterns of mushroom evolution.</title>
        <authorList>
            <person name="Varga T."/>
            <person name="Krizsan K."/>
            <person name="Foldi C."/>
            <person name="Dima B."/>
            <person name="Sanchez-Garcia M."/>
            <person name="Sanchez-Ramirez S."/>
            <person name="Szollosi G.J."/>
            <person name="Szarkandi J.G."/>
            <person name="Papp V."/>
            <person name="Albert L."/>
            <person name="Andreopoulos W."/>
            <person name="Angelini C."/>
            <person name="Antonin V."/>
            <person name="Barry K.W."/>
            <person name="Bougher N.L."/>
            <person name="Buchanan P."/>
            <person name="Buyck B."/>
            <person name="Bense V."/>
            <person name="Catcheside P."/>
            <person name="Chovatia M."/>
            <person name="Cooper J."/>
            <person name="Damon W."/>
            <person name="Desjardin D."/>
            <person name="Finy P."/>
            <person name="Geml J."/>
            <person name="Haridas S."/>
            <person name="Hughes K."/>
            <person name="Justo A."/>
            <person name="Karasinski D."/>
            <person name="Kautmanova I."/>
            <person name="Kiss B."/>
            <person name="Kocsube S."/>
            <person name="Kotiranta H."/>
            <person name="LaButti K.M."/>
            <person name="Lechner B.E."/>
            <person name="Liimatainen K."/>
            <person name="Lipzen A."/>
            <person name="Lukacs Z."/>
            <person name="Mihaltcheva S."/>
            <person name="Morgado L.N."/>
            <person name="Niskanen T."/>
            <person name="Noordeloos M.E."/>
            <person name="Ohm R.A."/>
            <person name="Ortiz-Santana B."/>
            <person name="Ovrebo C."/>
            <person name="Racz N."/>
            <person name="Riley R."/>
            <person name="Savchenko A."/>
            <person name="Shiryaev A."/>
            <person name="Soop K."/>
            <person name="Spirin V."/>
            <person name="Szebenyi C."/>
            <person name="Tomsovsky M."/>
            <person name="Tulloss R.E."/>
            <person name="Uehling J."/>
            <person name="Grigoriev I.V."/>
            <person name="Vagvolgyi C."/>
            <person name="Papp T."/>
            <person name="Martin F.M."/>
            <person name="Miettinen O."/>
            <person name="Hibbett D.S."/>
            <person name="Nagy L.G."/>
        </authorList>
    </citation>
    <scope>NUCLEOTIDE SEQUENCE [LARGE SCALE GENOMIC DNA]</scope>
    <source>
        <strain evidence="1 2">CBS 166.37</strain>
    </source>
</reference>
<dbReference type="Proteomes" id="UP000308652">
    <property type="component" value="Unassembled WGS sequence"/>
</dbReference>